<dbReference type="CDD" id="cd00808">
    <property type="entry name" value="GluRS_core"/>
    <property type="match status" value="1"/>
</dbReference>
<evidence type="ECO:0000256" key="7">
    <source>
        <dbReference type="ARBA" id="ARBA00022840"/>
    </source>
</evidence>
<evidence type="ECO:0000256" key="1">
    <source>
        <dbReference type="ARBA" id="ARBA00004496"/>
    </source>
</evidence>
<dbReference type="PANTHER" id="PTHR43311:SF2">
    <property type="entry name" value="GLUTAMATE--TRNA LIGASE, MITOCHONDRIAL-RELATED"/>
    <property type="match status" value="1"/>
</dbReference>
<evidence type="ECO:0000259" key="11">
    <source>
        <dbReference type="Pfam" id="PF00749"/>
    </source>
</evidence>
<dbReference type="GO" id="GO:0004818">
    <property type="term" value="F:glutamate-tRNA ligase activity"/>
    <property type="evidence" value="ECO:0007669"/>
    <property type="project" value="UniProtKB-UniRule"/>
</dbReference>
<protein>
    <recommendedName>
        <fullName evidence="10">Glutamate--tRNA ligase</fullName>
        <ecNumber evidence="10">6.1.1.17</ecNumber>
    </recommendedName>
    <alternativeName>
        <fullName evidence="10">Glutamyl-tRNA synthetase</fullName>
        <shortName evidence="10">GluRS</shortName>
    </alternativeName>
</protein>
<dbReference type="Proteomes" id="UP000229098">
    <property type="component" value="Unassembled WGS sequence"/>
</dbReference>
<evidence type="ECO:0000256" key="3">
    <source>
        <dbReference type="ARBA" id="ARBA00011245"/>
    </source>
</evidence>
<accession>A0A2M8KW56</accession>
<dbReference type="GO" id="GO:0006424">
    <property type="term" value="P:glutamyl-tRNA aminoacylation"/>
    <property type="evidence" value="ECO:0007669"/>
    <property type="project" value="UniProtKB-UniRule"/>
</dbReference>
<evidence type="ECO:0000313" key="14">
    <source>
        <dbReference type="Proteomes" id="UP000229098"/>
    </source>
</evidence>
<keyword evidence="5 10" id="KW-0436">Ligase</keyword>
<dbReference type="EMBL" id="PFEF01000010">
    <property type="protein sequence ID" value="PJE64139.1"/>
    <property type="molecule type" value="Genomic_DNA"/>
</dbReference>
<dbReference type="SUPFAM" id="SSF52374">
    <property type="entry name" value="Nucleotidylyl transferase"/>
    <property type="match status" value="1"/>
</dbReference>
<dbReference type="GO" id="GO:0008270">
    <property type="term" value="F:zinc ion binding"/>
    <property type="evidence" value="ECO:0007669"/>
    <property type="project" value="InterPro"/>
</dbReference>
<dbReference type="InterPro" id="IPR020751">
    <property type="entry name" value="aa-tRNA-synth_I_codon-bd_sub2"/>
</dbReference>
<feature type="short sequence motif" description="'KMSKS' region" evidence="10">
    <location>
        <begin position="230"/>
        <end position="234"/>
    </location>
</feature>
<dbReference type="Gene3D" id="3.40.50.620">
    <property type="entry name" value="HUPs"/>
    <property type="match status" value="1"/>
</dbReference>
<keyword evidence="7 10" id="KW-0067">ATP-binding</keyword>
<comment type="function">
    <text evidence="10">Catalyzes the attachment of glutamate to tRNA(Glu) in a two-step reaction: glutamate is first activated by ATP to form Glu-AMP and then transferred to the acceptor end of tRNA(Glu).</text>
</comment>
<dbReference type="Pfam" id="PF19269">
    <property type="entry name" value="Anticodon_2"/>
    <property type="match status" value="1"/>
</dbReference>
<dbReference type="InterPro" id="IPR000924">
    <property type="entry name" value="Glu/Gln-tRNA-synth"/>
</dbReference>
<dbReference type="FunFam" id="3.40.50.620:FF:000007">
    <property type="entry name" value="Glutamate--tRNA ligase"/>
    <property type="match status" value="1"/>
</dbReference>
<evidence type="ECO:0000256" key="6">
    <source>
        <dbReference type="ARBA" id="ARBA00022741"/>
    </source>
</evidence>
<evidence type="ECO:0000256" key="10">
    <source>
        <dbReference type="HAMAP-Rule" id="MF_00022"/>
    </source>
</evidence>
<feature type="binding site" evidence="10">
    <location>
        <position position="233"/>
    </location>
    <ligand>
        <name>ATP</name>
        <dbReference type="ChEBI" id="CHEBI:30616"/>
    </ligand>
</feature>
<dbReference type="GO" id="GO:0005524">
    <property type="term" value="F:ATP binding"/>
    <property type="evidence" value="ECO:0007669"/>
    <property type="project" value="UniProtKB-UniRule"/>
</dbReference>
<dbReference type="Pfam" id="PF00749">
    <property type="entry name" value="tRNA-synt_1c"/>
    <property type="match status" value="1"/>
</dbReference>
<keyword evidence="6 10" id="KW-0547">Nucleotide-binding</keyword>
<dbReference type="InterPro" id="IPR049940">
    <property type="entry name" value="GluQ/Sye"/>
</dbReference>
<dbReference type="InterPro" id="IPR045462">
    <property type="entry name" value="aa-tRNA-synth_I_cd-bd"/>
</dbReference>
<keyword evidence="4 10" id="KW-0963">Cytoplasm</keyword>
<evidence type="ECO:0000313" key="13">
    <source>
        <dbReference type="EMBL" id="PJE64139.1"/>
    </source>
</evidence>
<reference evidence="14" key="1">
    <citation type="submission" date="2017-09" db="EMBL/GenBank/DDBJ databases">
        <title>Depth-based differentiation of microbial function through sediment-hosted aquifers and enrichment of novel symbionts in the deep terrestrial subsurface.</title>
        <authorList>
            <person name="Probst A.J."/>
            <person name="Ladd B."/>
            <person name="Jarett J.K."/>
            <person name="Geller-Mcgrath D.E."/>
            <person name="Sieber C.M.K."/>
            <person name="Emerson J.B."/>
            <person name="Anantharaman K."/>
            <person name="Thomas B.C."/>
            <person name="Malmstrom R."/>
            <person name="Stieglmeier M."/>
            <person name="Klingl A."/>
            <person name="Woyke T."/>
            <person name="Ryan C.M."/>
            <person name="Banfield J.F."/>
        </authorList>
    </citation>
    <scope>NUCLEOTIDE SEQUENCE [LARGE SCALE GENOMIC DNA]</scope>
</reference>
<dbReference type="GO" id="GO:0000049">
    <property type="term" value="F:tRNA binding"/>
    <property type="evidence" value="ECO:0007669"/>
    <property type="project" value="InterPro"/>
</dbReference>
<proteinExistence type="inferred from homology"/>
<dbReference type="InterPro" id="IPR033910">
    <property type="entry name" value="GluRS_core"/>
</dbReference>
<dbReference type="SUPFAM" id="SSF48163">
    <property type="entry name" value="An anticodon-binding domain of class I aminoacyl-tRNA synthetases"/>
    <property type="match status" value="1"/>
</dbReference>
<keyword evidence="8 10" id="KW-0648">Protein biosynthesis</keyword>
<dbReference type="HAMAP" id="MF_00022">
    <property type="entry name" value="Glu_tRNA_synth_type1"/>
    <property type="match status" value="1"/>
</dbReference>
<comment type="subcellular location">
    <subcellularLocation>
        <location evidence="1 10">Cytoplasm</location>
    </subcellularLocation>
</comment>
<evidence type="ECO:0000256" key="5">
    <source>
        <dbReference type="ARBA" id="ARBA00022598"/>
    </source>
</evidence>
<gene>
    <name evidence="10" type="primary">gltX</name>
    <name evidence="13" type="ORF">COU90_04690</name>
</gene>
<dbReference type="InterPro" id="IPR008925">
    <property type="entry name" value="aa_tRNA-synth_I_cd-bd_sf"/>
</dbReference>
<dbReference type="AlphaFoldDB" id="A0A2M8KW56"/>
<dbReference type="PANTHER" id="PTHR43311">
    <property type="entry name" value="GLUTAMATE--TRNA LIGASE"/>
    <property type="match status" value="1"/>
</dbReference>
<evidence type="ECO:0000256" key="4">
    <source>
        <dbReference type="ARBA" id="ARBA00022490"/>
    </source>
</evidence>
<feature type="domain" description="Glutamyl/glutaminyl-tRNA synthetase class Ib catalytic" evidence="11">
    <location>
        <begin position="2"/>
        <end position="299"/>
    </location>
</feature>
<organism evidence="13 14">
    <name type="scientific">Candidatus Ryanbacteria bacterium CG10_big_fil_rev_8_21_14_0_10_43_42</name>
    <dbReference type="NCBI Taxonomy" id="1974864"/>
    <lineage>
        <taxon>Bacteria</taxon>
        <taxon>Candidatus Ryaniibacteriota</taxon>
    </lineage>
</organism>
<dbReference type="NCBIfam" id="TIGR00464">
    <property type="entry name" value="gltX_bact"/>
    <property type="match status" value="1"/>
</dbReference>
<dbReference type="PRINTS" id="PR00987">
    <property type="entry name" value="TRNASYNTHGLU"/>
</dbReference>
<comment type="caution">
    <text evidence="13">The sequence shown here is derived from an EMBL/GenBank/DDBJ whole genome shotgun (WGS) entry which is preliminary data.</text>
</comment>
<sequence>MIRTRMAPSPTGWFHVGTARTALFNYLFTRKNKGIFVLRIEDTDKERSEKRYEEDLISNLAWLGITWDELYRQSERTDLYEKHIINLLTEGKAFYCAHTKEELDAEKHAQMQDKKAPHHRCSHRDENRSEGIIRFRNDTEGNVSFDDSIRGTVTVNAAHLGDFSIAKNVKTPLFNLANVVDDVDMNITHVIRGEDHIPNTPRQILLFHALAAKIPLYAHLPLILGTDRSKLSKRHGETSLASYKEMGFLSEALINFMALLGWSPGNDKELFSMDELIKEFSLEHVQKSGAIFNQDKLTWINEEYIRALSLNDLMDRILPFLKKNMIPTNDLSYTAHIVAIEQSRLKTLSDITTESVSFFFNNPEYDFDLLPWKGQQDVHSLTENLSAVMEILHPLDDTVFSKEHLETIIMPLAKNRGIGETLWPLRVALSGRKASPGPFEIMSVIGKKITMQRIEYAQMLIQKKLDHMQ</sequence>
<dbReference type="GO" id="GO:0005829">
    <property type="term" value="C:cytosol"/>
    <property type="evidence" value="ECO:0007669"/>
    <property type="project" value="TreeGrafter"/>
</dbReference>
<comment type="caution">
    <text evidence="10">Lacks conserved residue(s) required for the propagation of feature annotation.</text>
</comment>
<dbReference type="Gene3D" id="1.10.10.350">
    <property type="match status" value="1"/>
</dbReference>
<dbReference type="InterPro" id="IPR001412">
    <property type="entry name" value="aa-tRNA-synth_I_CS"/>
</dbReference>
<evidence type="ECO:0000256" key="2">
    <source>
        <dbReference type="ARBA" id="ARBA00007894"/>
    </source>
</evidence>
<feature type="domain" description="Aminoacyl-tRNA synthetase class I anticodon-binding" evidence="12">
    <location>
        <begin position="313"/>
        <end position="457"/>
    </location>
</feature>
<comment type="subunit">
    <text evidence="3 10">Monomer.</text>
</comment>
<dbReference type="InterPro" id="IPR004527">
    <property type="entry name" value="Glu-tRNA-ligase_bac/mito"/>
</dbReference>
<evidence type="ECO:0000256" key="9">
    <source>
        <dbReference type="ARBA" id="ARBA00023146"/>
    </source>
</evidence>
<dbReference type="PROSITE" id="PS00178">
    <property type="entry name" value="AA_TRNA_LIGASE_I"/>
    <property type="match status" value="1"/>
</dbReference>
<comment type="similarity">
    <text evidence="2 10">Belongs to the class-I aminoacyl-tRNA synthetase family. Glutamate--tRNA ligase type 1 subfamily.</text>
</comment>
<name>A0A2M8KW56_9BACT</name>
<evidence type="ECO:0000256" key="8">
    <source>
        <dbReference type="ARBA" id="ARBA00022917"/>
    </source>
</evidence>
<dbReference type="EC" id="6.1.1.17" evidence="10"/>
<comment type="catalytic activity">
    <reaction evidence="10">
        <text>tRNA(Glu) + L-glutamate + ATP = L-glutamyl-tRNA(Glu) + AMP + diphosphate</text>
        <dbReference type="Rhea" id="RHEA:23540"/>
        <dbReference type="Rhea" id="RHEA-COMP:9663"/>
        <dbReference type="Rhea" id="RHEA-COMP:9680"/>
        <dbReference type="ChEBI" id="CHEBI:29985"/>
        <dbReference type="ChEBI" id="CHEBI:30616"/>
        <dbReference type="ChEBI" id="CHEBI:33019"/>
        <dbReference type="ChEBI" id="CHEBI:78442"/>
        <dbReference type="ChEBI" id="CHEBI:78520"/>
        <dbReference type="ChEBI" id="CHEBI:456215"/>
        <dbReference type="EC" id="6.1.1.17"/>
    </reaction>
</comment>
<evidence type="ECO:0000259" key="12">
    <source>
        <dbReference type="Pfam" id="PF19269"/>
    </source>
</evidence>
<keyword evidence="9 10" id="KW-0030">Aminoacyl-tRNA synthetase</keyword>
<feature type="short sequence motif" description="'HIGH' region" evidence="10">
    <location>
        <begin position="8"/>
        <end position="18"/>
    </location>
</feature>
<dbReference type="InterPro" id="IPR014729">
    <property type="entry name" value="Rossmann-like_a/b/a_fold"/>
</dbReference>
<dbReference type="InterPro" id="IPR020058">
    <property type="entry name" value="Glu/Gln-tRNA-synth_Ib_cat-dom"/>
</dbReference>